<accession>A0A8J4TQ23</accession>
<sequence length="53" mass="5781">VNEAYDDPAQSNKNFYNQSTTTQRTAAPTNPSSSKFSLPQDGISLQSMHGNHP</sequence>
<evidence type="ECO:0000313" key="2">
    <source>
        <dbReference type="EMBL" id="KAF5895024.1"/>
    </source>
</evidence>
<feature type="non-terminal residue" evidence="2">
    <location>
        <position position="53"/>
    </location>
</feature>
<dbReference type="OrthoDB" id="7493297at2759"/>
<feature type="compositionally biased region" description="Polar residues" evidence="1">
    <location>
        <begin position="9"/>
        <end position="53"/>
    </location>
</feature>
<dbReference type="Proteomes" id="UP000727407">
    <property type="component" value="Unassembled WGS sequence"/>
</dbReference>
<evidence type="ECO:0000256" key="1">
    <source>
        <dbReference type="SAM" id="MobiDB-lite"/>
    </source>
</evidence>
<feature type="region of interest" description="Disordered" evidence="1">
    <location>
        <begin position="1"/>
        <end position="53"/>
    </location>
</feature>
<dbReference type="EMBL" id="QNUK01000344">
    <property type="protein sequence ID" value="KAF5895024.1"/>
    <property type="molecule type" value="Genomic_DNA"/>
</dbReference>
<reference evidence="2" key="1">
    <citation type="submission" date="2020-07" db="EMBL/GenBank/DDBJ databases">
        <title>Clarias magur genome sequencing, assembly and annotation.</title>
        <authorList>
            <person name="Kushwaha B."/>
            <person name="Kumar R."/>
            <person name="Das P."/>
            <person name="Joshi C.G."/>
            <person name="Kumar D."/>
            <person name="Nagpure N.S."/>
            <person name="Pandey M."/>
            <person name="Agarwal S."/>
            <person name="Srivastava S."/>
            <person name="Singh M."/>
            <person name="Sahoo L."/>
            <person name="Jayasankar P."/>
            <person name="Meher P.K."/>
            <person name="Koringa P.G."/>
            <person name="Iquebal M.A."/>
            <person name="Das S.P."/>
            <person name="Bit A."/>
            <person name="Patnaik S."/>
            <person name="Patel N."/>
            <person name="Shah T.M."/>
            <person name="Hinsu A."/>
            <person name="Jena J.K."/>
        </authorList>
    </citation>
    <scope>NUCLEOTIDE SEQUENCE</scope>
    <source>
        <strain evidence="2">CIFAMagur01</strain>
        <tissue evidence="2">Testis</tissue>
    </source>
</reference>
<gene>
    <name evidence="2" type="ORF">DAT39_015250</name>
</gene>
<keyword evidence="3" id="KW-1185">Reference proteome</keyword>
<feature type="non-terminal residue" evidence="2">
    <location>
        <position position="1"/>
    </location>
</feature>
<comment type="caution">
    <text evidence="2">The sequence shown here is derived from an EMBL/GenBank/DDBJ whole genome shotgun (WGS) entry which is preliminary data.</text>
</comment>
<name>A0A8J4TQ23_CLAMG</name>
<protein>
    <submittedName>
        <fullName evidence="2">Mucin-3A-like isoform X2</fullName>
    </submittedName>
</protein>
<dbReference type="AlphaFoldDB" id="A0A8J4TQ23"/>
<proteinExistence type="predicted"/>
<organism evidence="2 3">
    <name type="scientific">Clarias magur</name>
    <name type="common">Asian catfish</name>
    <name type="synonym">Macropteronotus magur</name>
    <dbReference type="NCBI Taxonomy" id="1594786"/>
    <lineage>
        <taxon>Eukaryota</taxon>
        <taxon>Metazoa</taxon>
        <taxon>Chordata</taxon>
        <taxon>Craniata</taxon>
        <taxon>Vertebrata</taxon>
        <taxon>Euteleostomi</taxon>
        <taxon>Actinopterygii</taxon>
        <taxon>Neopterygii</taxon>
        <taxon>Teleostei</taxon>
        <taxon>Ostariophysi</taxon>
        <taxon>Siluriformes</taxon>
        <taxon>Clariidae</taxon>
        <taxon>Clarias</taxon>
    </lineage>
</organism>
<evidence type="ECO:0000313" key="3">
    <source>
        <dbReference type="Proteomes" id="UP000727407"/>
    </source>
</evidence>